<dbReference type="STRING" id="1172567.WQO_30575"/>
<sequence>MKRADLERLDGLARNPAAPESVLLRILTGAEGPVRRSVFERDEVPESLCDVAVSHPDREVRSYLAVGRGASGAQRARLASDPDPWVRSRVAARPEVHGRWRKADPLPDEVCASLAWDEDRQVRAWLGMFVPVPDEVWALLLADPEAKVRESALYHRRRAPIEAVRPLLDDPDPAVRRAAAHVAGVVLGSPAEILEQVAAADSGWGRREIVAGAVLTDDLADRLYATGDEDVRAGLAANRGLPDRLVTALASDASPAVRLAVSLRPELTEERRAAIDWHVGPEDRIYPPAWVMQSLTDPVLMLACAESAHPGMRRFAAYSPHLPGDLVARLAADEDFVVRMLLCENHPAAPGELLLETLLASPFITRFEQLPQPQFPRAGLARFAESEDPGARSLVARDPEAPAELIERLSHDPSAGVRRVMAGDARLPVGRLLDLLDEPETIGAAAEGPALPLTATEAILAAAGIP</sequence>
<organism evidence="1 2">
    <name type="scientific">Streptomyces globisporus C-1027</name>
    <dbReference type="NCBI Taxonomy" id="1172567"/>
    <lineage>
        <taxon>Bacteria</taxon>
        <taxon>Bacillati</taxon>
        <taxon>Actinomycetota</taxon>
        <taxon>Actinomycetes</taxon>
        <taxon>Kitasatosporales</taxon>
        <taxon>Streptomycetaceae</taxon>
        <taxon>Streptomyces</taxon>
    </lineage>
</organism>
<dbReference type="RefSeq" id="WP_058954156.1">
    <property type="nucleotide sequence ID" value="NZ_CP013738.1"/>
</dbReference>
<dbReference type="InterPro" id="IPR011989">
    <property type="entry name" value="ARM-like"/>
</dbReference>
<dbReference type="Gene3D" id="1.25.10.10">
    <property type="entry name" value="Leucine-rich Repeat Variant"/>
    <property type="match status" value="2"/>
</dbReference>
<evidence type="ECO:0000313" key="1">
    <source>
        <dbReference type="EMBL" id="ALU97306.1"/>
    </source>
</evidence>
<dbReference type="AlphaFoldDB" id="A0A0U3MAR1"/>
<dbReference type="GeneID" id="27786775"/>
<dbReference type="EMBL" id="CP013738">
    <property type="protein sequence ID" value="ALU97306.1"/>
    <property type="molecule type" value="Genomic_DNA"/>
</dbReference>
<name>A0A0U3MAR1_STRGL</name>
<proteinExistence type="predicted"/>
<dbReference type="KEGG" id="sgb:WQO_30575"/>
<gene>
    <name evidence="1" type="ORF">WQO_30575</name>
</gene>
<evidence type="ECO:0000313" key="2">
    <source>
        <dbReference type="Proteomes" id="UP000064183"/>
    </source>
</evidence>
<dbReference type="Proteomes" id="UP000064183">
    <property type="component" value="Chromosome"/>
</dbReference>
<reference evidence="1 2" key="1">
    <citation type="journal article" date="2012" name="J. Bacteriol.">
        <title>Draft genome sequence of Streptomyces globisporus C-1027, which produces an antitumor antibiotic consisting of a nine-membered enediyne with a chromoprotein.</title>
        <authorList>
            <person name="Wang L."/>
            <person name="Wang S."/>
            <person name="He Q."/>
            <person name="Yu T."/>
            <person name="Li Q."/>
            <person name="Hong B."/>
        </authorList>
    </citation>
    <scope>NUCLEOTIDE SEQUENCE [LARGE SCALE GENOMIC DNA]</scope>
    <source>
        <strain evidence="1 2">C-1027</strain>
    </source>
</reference>
<protein>
    <submittedName>
        <fullName evidence="1">LRV domain-containing protein</fullName>
    </submittedName>
</protein>
<accession>A0A0U3MAR1</accession>